<feature type="domain" description="HTH tetR-type" evidence="5">
    <location>
        <begin position="18"/>
        <end position="78"/>
    </location>
</feature>
<dbReference type="RefSeq" id="WP_345085296.1">
    <property type="nucleotide sequence ID" value="NZ_BAAAWG010000009.1"/>
</dbReference>
<dbReference type="EMBL" id="JBHSPW010000021">
    <property type="protein sequence ID" value="MFC5897332.1"/>
    <property type="molecule type" value="Genomic_DNA"/>
</dbReference>
<dbReference type="InterPro" id="IPR036271">
    <property type="entry name" value="Tet_transcr_reg_TetR-rel_C_sf"/>
</dbReference>
<name>A0ABW1FSA3_9ACTN</name>
<proteinExistence type="predicted"/>
<keyword evidence="1" id="KW-0805">Transcription regulation</keyword>
<sequence>MANSADVPAGSPRRRDARATRRRLLEAAADLFAERGYDAATVRDIADRAGANQALLFRYFGSKSALLTEVMAHNGQEQLRATPPEKLFETALRGMLTHRDKEPHDRSLAVYLRSIGGADGTETVKALGEEYVEVLATLSGAEDAALRADLAMAWLLGIGIMRVVVGREPLASADPDAVCELVLGLLGQLLDGTAAPEEEWPPEPGER</sequence>
<dbReference type="PROSITE" id="PS01081">
    <property type="entry name" value="HTH_TETR_1"/>
    <property type="match status" value="1"/>
</dbReference>
<keyword evidence="2 4" id="KW-0238">DNA-binding</keyword>
<evidence type="ECO:0000313" key="7">
    <source>
        <dbReference type="Proteomes" id="UP001596241"/>
    </source>
</evidence>
<dbReference type="Pfam" id="PF17920">
    <property type="entry name" value="TetR_C_16"/>
    <property type="match status" value="1"/>
</dbReference>
<protein>
    <submittedName>
        <fullName evidence="6">TetR family transcriptional regulator</fullName>
    </submittedName>
</protein>
<reference evidence="7" key="1">
    <citation type="journal article" date="2019" name="Int. J. Syst. Evol. Microbiol.">
        <title>The Global Catalogue of Microorganisms (GCM) 10K type strain sequencing project: providing services to taxonomists for standard genome sequencing and annotation.</title>
        <authorList>
            <consortium name="The Broad Institute Genomics Platform"/>
            <consortium name="The Broad Institute Genome Sequencing Center for Infectious Disease"/>
            <person name="Wu L."/>
            <person name="Ma J."/>
        </authorList>
    </citation>
    <scope>NUCLEOTIDE SEQUENCE [LARGE SCALE GENOMIC DNA]</scope>
    <source>
        <strain evidence="7">CGMCC 1.15809</strain>
    </source>
</reference>
<evidence type="ECO:0000256" key="1">
    <source>
        <dbReference type="ARBA" id="ARBA00023015"/>
    </source>
</evidence>
<evidence type="ECO:0000313" key="6">
    <source>
        <dbReference type="EMBL" id="MFC5897332.1"/>
    </source>
</evidence>
<dbReference type="Proteomes" id="UP001596241">
    <property type="component" value="Unassembled WGS sequence"/>
</dbReference>
<evidence type="ECO:0000256" key="2">
    <source>
        <dbReference type="ARBA" id="ARBA00023125"/>
    </source>
</evidence>
<evidence type="ECO:0000256" key="4">
    <source>
        <dbReference type="PROSITE-ProRule" id="PRU00335"/>
    </source>
</evidence>
<dbReference type="SUPFAM" id="SSF46689">
    <property type="entry name" value="Homeodomain-like"/>
    <property type="match status" value="1"/>
</dbReference>
<feature type="DNA-binding region" description="H-T-H motif" evidence="4">
    <location>
        <begin position="41"/>
        <end position="60"/>
    </location>
</feature>
<dbReference type="InterPro" id="IPR023772">
    <property type="entry name" value="DNA-bd_HTH_TetR-type_CS"/>
</dbReference>
<gene>
    <name evidence="6" type="ORF">ACFP3M_31465</name>
</gene>
<dbReference type="InterPro" id="IPR009057">
    <property type="entry name" value="Homeodomain-like_sf"/>
</dbReference>
<dbReference type="InterPro" id="IPR001647">
    <property type="entry name" value="HTH_TetR"/>
</dbReference>
<organism evidence="6 7">
    <name type="scientific">Streptomyces ramulosus</name>
    <dbReference type="NCBI Taxonomy" id="47762"/>
    <lineage>
        <taxon>Bacteria</taxon>
        <taxon>Bacillati</taxon>
        <taxon>Actinomycetota</taxon>
        <taxon>Actinomycetes</taxon>
        <taxon>Kitasatosporales</taxon>
        <taxon>Streptomycetaceae</taxon>
        <taxon>Streptomyces</taxon>
    </lineage>
</organism>
<dbReference type="Pfam" id="PF00440">
    <property type="entry name" value="TetR_N"/>
    <property type="match status" value="1"/>
</dbReference>
<dbReference type="PANTHER" id="PTHR30055:SF234">
    <property type="entry name" value="HTH-TYPE TRANSCRIPTIONAL REGULATOR BETI"/>
    <property type="match status" value="1"/>
</dbReference>
<evidence type="ECO:0000256" key="3">
    <source>
        <dbReference type="ARBA" id="ARBA00023163"/>
    </source>
</evidence>
<dbReference type="PANTHER" id="PTHR30055">
    <property type="entry name" value="HTH-TYPE TRANSCRIPTIONAL REGULATOR RUTR"/>
    <property type="match status" value="1"/>
</dbReference>
<dbReference type="Gene3D" id="1.10.10.60">
    <property type="entry name" value="Homeodomain-like"/>
    <property type="match status" value="1"/>
</dbReference>
<comment type="caution">
    <text evidence="6">The sequence shown here is derived from an EMBL/GenBank/DDBJ whole genome shotgun (WGS) entry which is preliminary data.</text>
</comment>
<dbReference type="Gene3D" id="1.10.357.10">
    <property type="entry name" value="Tetracycline Repressor, domain 2"/>
    <property type="match status" value="1"/>
</dbReference>
<keyword evidence="3" id="KW-0804">Transcription</keyword>
<dbReference type="InterPro" id="IPR050109">
    <property type="entry name" value="HTH-type_TetR-like_transc_reg"/>
</dbReference>
<accession>A0ABW1FSA3</accession>
<evidence type="ECO:0000259" key="5">
    <source>
        <dbReference type="PROSITE" id="PS50977"/>
    </source>
</evidence>
<dbReference type="PROSITE" id="PS50977">
    <property type="entry name" value="HTH_TETR_2"/>
    <property type="match status" value="1"/>
</dbReference>
<dbReference type="SUPFAM" id="SSF48498">
    <property type="entry name" value="Tetracyclin repressor-like, C-terminal domain"/>
    <property type="match status" value="1"/>
</dbReference>
<keyword evidence="7" id="KW-1185">Reference proteome</keyword>
<dbReference type="InterPro" id="IPR041678">
    <property type="entry name" value="TetR_C_16"/>
</dbReference>
<dbReference type="PRINTS" id="PR00455">
    <property type="entry name" value="HTHTETR"/>
</dbReference>